<gene>
    <name evidence="1" type="ORF">MRATA1EN1_LOCUS18399</name>
</gene>
<dbReference type="Proteomes" id="UP001176941">
    <property type="component" value="Chromosome 3"/>
</dbReference>
<evidence type="ECO:0000313" key="1">
    <source>
        <dbReference type="EMBL" id="CAI9169437.1"/>
    </source>
</evidence>
<protein>
    <submittedName>
        <fullName evidence="1">Uncharacterized protein</fullName>
    </submittedName>
</protein>
<accession>A0ABN8Z9G6</accession>
<dbReference type="EMBL" id="OX459939">
    <property type="protein sequence ID" value="CAI9169437.1"/>
    <property type="molecule type" value="Genomic_DNA"/>
</dbReference>
<organism evidence="1 2">
    <name type="scientific">Rangifer tarandus platyrhynchus</name>
    <name type="common">Svalbard reindeer</name>
    <dbReference type="NCBI Taxonomy" id="3082113"/>
    <lineage>
        <taxon>Eukaryota</taxon>
        <taxon>Metazoa</taxon>
        <taxon>Chordata</taxon>
        <taxon>Craniata</taxon>
        <taxon>Vertebrata</taxon>
        <taxon>Euteleostomi</taxon>
        <taxon>Mammalia</taxon>
        <taxon>Eutheria</taxon>
        <taxon>Laurasiatheria</taxon>
        <taxon>Artiodactyla</taxon>
        <taxon>Ruminantia</taxon>
        <taxon>Pecora</taxon>
        <taxon>Cervidae</taxon>
        <taxon>Odocoileinae</taxon>
        <taxon>Rangifer</taxon>
    </lineage>
</organism>
<keyword evidence="2" id="KW-1185">Reference proteome</keyword>
<reference evidence="1" key="1">
    <citation type="submission" date="2023-04" db="EMBL/GenBank/DDBJ databases">
        <authorList>
            <consortium name="ELIXIR-Norway"/>
        </authorList>
    </citation>
    <scope>NUCLEOTIDE SEQUENCE [LARGE SCALE GENOMIC DNA]</scope>
</reference>
<name>A0ABN8Z9G6_RANTA</name>
<evidence type="ECO:0000313" key="2">
    <source>
        <dbReference type="Proteomes" id="UP001176941"/>
    </source>
</evidence>
<sequence length="115" mass="13041">MNPIVSHLFVLLQAIERKSLSMVRAIFGGFEALLPRPFQVLSLTHSPKQREPEALTSFHGAGVKGQGHLSQENRKGQKGSSFYDTWTLAFLSHTLIYDRNKCGKSRVTQEDVERW</sequence>
<proteinExistence type="predicted"/>